<evidence type="ECO:0000256" key="2">
    <source>
        <dbReference type="ARBA" id="ARBA00005002"/>
    </source>
</evidence>
<comment type="pathway">
    <text evidence="2">Glycolipid biosynthesis; lipid IV(A) biosynthesis; lipid IV(A) from (3R)-3-hydroxytetradecanoyl-[acyl-carrier-protein] and UDP-N-acetyl-alpha-D-glucosamine: step 2/6.</text>
</comment>
<dbReference type="KEGG" id="mpp:MICPUCDRAFT_5899"/>
<comment type="function">
    <text evidence="12">Involved in the biosynthesis of lipid A, a phosphorylated glycolipid that in bacteria anchors the lipopolysaccharide to the outer membrane of the cell. Lipid A-like molecules in plants may serve as structural components of the outer membranes of mitochondria and/or chloroplasts, or may be involved in signal transduction or plant defense responses.</text>
</comment>
<dbReference type="GO" id="GO:0046872">
    <property type="term" value="F:metal ion binding"/>
    <property type="evidence" value="ECO:0007669"/>
    <property type="project" value="UniProtKB-KW"/>
</dbReference>
<dbReference type="InterPro" id="IPR020568">
    <property type="entry name" value="Ribosomal_Su5_D2-typ_SF"/>
</dbReference>
<reference evidence="13 14" key="1">
    <citation type="journal article" date="2009" name="Science">
        <title>Green evolution and dynamic adaptations revealed by genomes of the marine picoeukaryotes Micromonas.</title>
        <authorList>
            <person name="Worden A.Z."/>
            <person name="Lee J.H."/>
            <person name="Mock T."/>
            <person name="Rouze P."/>
            <person name="Simmons M.P."/>
            <person name="Aerts A.L."/>
            <person name="Allen A.E."/>
            <person name="Cuvelier M.L."/>
            <person name="Derelle E."/>
            <person name="Everett M.V."/>
            <person name="Foulon E."/>
            <person name="Grimwood J."/>
            <person name="Gundlach H."/>
            <person name="Henrissat B."/>
            <person name="Napoli C."/>
            <person name="McDonald S.M."/>
            <person name="Parker M.S."/>
            <person name="Rombauts S."/>
            <person name="Salamov A."/>
            <person name="Von Dassow P."/>
            <person name="Badger J.H."/>
            <person name="Coutinho P.M."/>
            <person name="Demir E."/>
            <person name="Dubchak I."/>
            <person name="Gentemann C."/>
            <person name="Eikrem W."/>
            <person name="Gready J.E."/>
            <person name="John U."/>
            <person name="Lanier W."/>
            <person name="Lindquist E.A."/>
            <person name="Lucas S."/>
            <person name="Mayer K.F."/>
            <person name="Moreau H."/>
            <person name="Not F."/>
            <person name="Otillar R."/>
            <person name="Panaud O."/>
            <person name="Pangilinan J."/>
            <person name="Paulsen I."/>
            <person name="Piegu B."/>
            <person name="Poliakov A."/>
            <person name="Robbens S."/>
            <person name="Schmutz J."/>
            <person name="Toulza E."/>
            <person name="Wyss T."/>
            <person name="Zelensky A."/>
            <person name="Zhou K."/>
            <person name="Armbrust E.V."/>
            <person name="Bhattacharya D."/>
            <person name="Goodenough U.W."/>
            <person name="Van de Peer Y."/>
            <person name="Grigoriev I.V."/>
        </authorList>
    </citation>
    <scope>NUCLEOTIDE SEQUENCE [LARGE SCALE GENOMIC DNA]</scope>
    <source>
        <strain evidence="13 14">CCMP1545</strain>
    </source>
</reference>
<evidence type="ECO:0000256" key="11">
    <source>
        <dbReference type="ARBA" id="ARBA00024535"/>
    </source>
</evidence>
<evidence type="ECO:0000256" key="12">
    <source>
        <dbReference type="ARBA" id="ARBA00024987"/>
    </source>
</evidence>
<evidence type="ECO:0000313" key="13">
    <source>
        <dbReference type="EMBL" id="EEH56289.1"/>
    </source>
</evidence>
<evidence type="ECO:0000256" key="7">
    <source>
        <dbReference type="ARBA" id="ARBA00022723"/>
    </source>
</evidence>
<dbReference type="InterPro" id="IPR011334">
    <property type="entry name" value="UDP-acyl_GlcNac_deAcase_C"/>
</dbReference>
<dbReference type="Gene3D" id="3.30.230.20">
    <property type="entry name" value="lpxc deacetylase, domain 1"/>
    <property type="match status" value="1"/>
</dbReference>
<dbReference type="OMA" id="IVFYRSD"/>
<keyword evidence="8" id="KW-0378">Hydrolase</keyword>
<dbReference type="OrthoDB" id="10265200at2759"/>
<dbReference type="PANTHER" id="PTHR33694">
    <property type="entry name" value="UDP-3-O-ACYL-N-ACETYLGLUCOSAMINE DEACETYLASE 1, MITOCHONDRIAL-RELATED"/>
    <property type="match status" value="1"/>
</dbReference>
<dbReference type="GeneID" id="9684899"/>
<dbReference type="Pfam" id="PF03331">
    <property type="entry name" value="LpxC"/>
    <property type="match status" value="1"/>
</dbReference>
<evidence type="ECO:0000256" key="9">
    <source>
        <dbReference type="ARBA" id="ARBA00022833"/>
    </source>
</evidence>
<dbReference type="EMBL" id="GG663740">
    <property type="protein sequence ID" value="EEH56289.1"/>
    <property type="molecule type" value="Genomic_DNA"/>
</dbReference>
<feature type="non-terminal residue" evidence="13">
    <location>
        <position position="301"/>
    </location>
</feature>
<evidence type="ECO:0000256" key="5">
    <source>
        <dbReference type="ARBA" id="ARBA00022516"/>
    </source>
</evidence>
<dbReference type="GO" id="GO:0103117">
    <property type="term" value="F:UDP-3-O-acyl-N-acetylglucosamine deacetylase activity"/>
    <property type="evidence" value="ECO:0007669"/>
    <property type="project" value="UniProtKB-EC"/>
</dbReference>
<dbReference type="UniPathway" id="UPA00359">
    <property type="reaction ID" value="UER00478"/>
</dbReference>
<comment type="cofactor">
    <cofactor evidence="1">
        <name>Zn(2+)</name>
        <dbReference type="ChEBI" id="CHEBI:29105"/>
    </cofactor>
</comment>
<name>C1MU97_MICPC</name>
<dbReference type="RefSeq" id="XP_003059157.1">
    <property type="nucleotide sequence ID" value="XM_003059111.1"/>
</dbReference>
<dbReference type="eggNOG" id="ENOG502QT9Y">
    <property type="taxonomic scope" value="Eukaryota"/>
</dbReference>
<evidence type="ECO:0000256" key="10">
    <source>
        <dbReference type="ARBA" id="ARBA00023098"/>
    </source>
</evidence>
<dbReference type="GO" id="GO:2001289">
    <property type="term" value="P:lipid X metabolic process"/>
    <property type="evidence" value="ECO:0007669"/>
    <property type="project" value="UniProtKB-ARBA"/>
</dbReference>
<dbReference type="STRING" id="564608.C1MU97"/>
<evidence type="ECO:0000256" key="6">
    <source>
        <dbReference type="ARBA" id="ARBA00022556"/>
    </source>
</evidence>
<dbReference type="Gene3D" id="3.30.1700.10">
    <property type="entry name" value="lpxc deacetylase, domain 2"/>
    <property type="match status" value="1"/>
</dbReference>
<comment type="catalytic activity">
    <reaction evidence="11">
        <text>a UDP-3-O-[(3R)-3-hydroxyacyl]-N-acetyl-alpha-D-glucosamine + H2O = a UDP-3-O-[(3R)-3-hydroxyacyl]-alpha-D-glucosamine + acetate</text>
        <dbReference type="Rhea" id="RHEA:67816"/>
        <dbReference type="ChEBI" id="CHEBI:15377"/>
        <dbReference type="ChEBI" id="CHEBI:30089"/>
        <dbReference type="ChEBI" id="CHEBI:137740"/>
        <dbReference type="ChEBI" id="CHEBI:173225"/>
        <dbReference type="EC" id="3.5.1.108"/>
    </reaction>
</comment>
<keyword evidence="5" id="KW-0444">Lipid biosynthesis</keyword>
<keyword evidence="14" id="KW-1185">Reference proteome</keyword>
<sequence>QQTVRRAFTILGIGMHSGEVEAVRVCPAHANEGRYFVRRELPAQTPSDFPAVAGEKRVRASLDNVEEGLRLSMKLSLEGDDDHSVITTEHLLSALEAMGVDDARIEVEGNGEIPILDGSAYDYVYQIGRVGLVAAADPAGGDGQTPRKSFKPSEVVMLTGDNEAFIMFTPGECTKLTYGIDFTYKSRAIGKQWESWTPTEDGEYSDFLARARTFGTMKDVMAYFRAGVLRGGLENSALLANADQWWNPPMMLPNECARHKMLDLIGDLSLMAEPGMAGVPIGHIVAYKANHNMHAEFAKKL</sequence>
<comment type="similarity">
    <text evidence="3">Belongs to the LpxC family.</text>
</comment>
<dbReference type="GO" id="GO:0009245">
    <property type="term" value="P:lipid A biosynthetic process"/>
    <property type="evidence" value="ECO:0007669"/>
    <property type="project" value="UniProtKB-KW"/>
</dbReference>
<protein>
    <recommendedName>
        <fullName evidence="4">UDP-3-O-acyl-N-acetylglucosamine deacetylase</fullName>
        <ecNumber evidence="4">3.5.1.108</ecNumber>
    </recommendedName>
</protein>
<dbReference type="InterPro" id="IPR004463">
    <property type="entry name" value="UDP-acyl_GlcNac_deAcase"/>
</dbReference>
<keyword evidence="9" id="KW-0862">Zinc</keyword>
<dbReference type="GO" id="GO:0016020">
    <property type="term" value="C:membrane"/>
    <property type="evidence" value="ECO:0007669"/>
    <property type="project" value="GOC"/>
</dbReference>
<accession>C1MU97</accession>
<gene>
    <name evidence="13" type="ORF">MICPUCDRAFT_5899</name>
</gene>
<evidence type="ECO:0000256" key="8">
    <source>
        <dbReference type="ARBA" id="ARBA00022801"/>
    </source>
</evidence>
<dbReference type="InterPro" id="IPR015870">
    <property type="entry name" value="UDP-acyl_N-AcGlcN_deAcase_N"/>
</dbReference>
<evidence type="ECO:0000256" key="3">
    <source>
        <dbReference type="ARBA" id="ARBA00006170"/>
    </source>
</evidence>
<keyword evidence="6" id="KW-0441">Lipid A biosynthesis</keyword>
<keyword evidence="7" id="KW-0479">Metal-binding</keyword>
<proteinExistence type="inferred from homology"/>
<dbReference type="AlphaFoldDB" id="C1MU97"/>
<dbReference type="Proteomes" id="UP000001876">
    <property type="component" value="Unassembled WGS sequence"/>
</dbReference>
<evidence type="ECO:0000256" key="4">
    <source>
        <dbReference type="ARBA" id="ARBA00012745"/>
    </source>
</evidence>
<dbReference type="SUPFAM" id="SSF54211">
    <property type="entry name" value="Ribosomal protein S5 domain 2-like"/>
    <property type="match status" value="2"/>
</dbReference>
<evidence type="ECO:0000313" key="14">
    <source>
        <dbReference type="Proteomes" id="UP000001876"/>
    </source>
</evidence>
<organism evidence="14">
    <name type="scientific">Micromonas pusilla (strain CCMP1545)</name>
    <name type="common">Picoplanktonic green alga</name>
    <dbReference type="NCBI Taxonomy" id="564608"/>
    <lineage>
        <taxon>Eukaryota</taxon>
        <taxon>Viridiplantae</taxon>
        <taxon>Chlorophyta</taxon>
        <taxon>Mamiellophyceae</taxon>
        <taxon>Mamiellales</taxon>
        <taxon>Mamiellaceae</taxon>
        <taxon>Micromonas</taxon>
    </lineage>
</organism>
<feature type="non-terminal residue" evidence="13">
    <location>
        <position position="1"/>
    </location>
</feature>
<evidence type="ECO:0000256" key="1">
    <source>
        <dbReference type="ARBA" id="ARBA00001947"/>
    </source>
</evidence>
<dbReference type="PANTHER" id="PTHR33694:SF1">
    <property type="entry name" value="UDP-3-O-ACYL-N-ACETYLGLUCOSAMINE DEACETYLASE 1, MITOCHONDRIAL-RELATED"/>
    <property type="match status" value="1"/>
</dbReference>
<keyword evidence="10" id="KW-0443">Lipid metabolism</keyword>
<dbReference type="EC" id="3.5.1.108" evidence="4"/>